<evidence type="ECO:0000313" key="6">
    <source>
        <dbReference type="Proteomes" id="UP001321486"/>
    </source>
</evidence>
<keyword evidence="6" id="KW-1185">Reference proteome</keyword>
<dbReference type="PROSITE" id="PS01174">
    <property type="entry name" value="LIPASE_GDXG_SER"/>
    <property type="match status" value="1"/>
</dbReference>
<evidence type="ECO:0000256" key="3">
    <source>
        <dbReference type="PROSITE-ProRule" id="PRU10038"/>
    </source>
</evidence>
<dbReference type="InterPro" id="IPR050300">
    <property type="entry name" value="GDXG_lipolytic_enzyme"/>
</dbReference>
<evidence type="ECO:0000313" key="5">
    <source>
        <dbReference type="EMBL" id="BDZ48396.1"/>
    </source>
</evidence>
<dbReference type="InterPro" id="IPR013094">
    <property type="entry name" value="AB_hydrolase_3"/>
</dbReference>
<dbReference type="Gene3D" id="3.40.50.1820">
    <property type="entry name" value="alpha/beta hydrolase"/>
    <property type="match status" value="1"/>
</dbReference>
<feature type="active site" evidence="3">
    <location>
        <position position="64"/>
    </location>
</feature>
<dbReference type="Pfam" id="PF07859">
    <property type="entry name" value="Abhydrolase_3"/>
    <property type="match status" value="1"/>
</dbReference>
<accession>A0ABM8GJ29</accession>
<dbReference type="PANTHER" id="PTHR48081">
    <property type="entry name" value="AB HYDROLASE SUPERFAMILY PROTEIN C4A8.06C"/>
    <property type="match status" value="1"/>
</dbReference>
<evidence type="ECO:0000256" key="1">
    <source>
        <dbReference type="ARBA" id="ARBA00010515"/>
    </source>
</evidence>
<keyword evidence="2" id="KW-0378">Hydrolase</keyword>
<dbReference type="SUPFAM" id="SSF53474">
    <property type="entry name" value="alpha/beta-Hydrolases"/>
    <property type="match status" value="1"/>
</dbReference>
<organism evidence="5 6">
    <name type="scientific">Frondihabitans sucicola</name>
    <dbReference type="NCBI Taxonomy" id="1268041"/>
    <lineage>
        <taxon>Bacteria</taxon>
        <taxon>Bacillati</taxon>
        <taxon>Actinomycetota</taxon>
        <taxon>Actinomycetes</taxon>
        <taxon>Micrococcales</taxon>
        <taxon>Microbacteriaceae</taxon>
        <taxon>Frondihabitans</taxon>
    </lineage>
</organism>
<dbReference type="InterPro" id="IPR029058">
    <property type="entry name" value="AB_hydrolase_fold"/>
</dbReference>
<comment type="similarity">
    <text evidence="1">Belongs to the 'GDXG' lipolytic enzyme family.</text>
</comment>
<gene>
    <name evidence="5" type="ORF">GCM10025867_06370</name>
</gene>
<reference evidence="6" key="1">
    <citation type="journal article" date="2019" name="Int. J. Syst. Evol. Microbiol.">
        <title>The Global Catalogue of Microorganisms (GCM) 10K type strain sequencing project: providing services to taxonomists for standard genome sequencing and annotation.</title>
        <authorList>
            <consortium name="The Broad Institute Genomics Platform"/>
            <consortium name="The Broad Institute Genome Sequencing Center for Infectious Disease"/>
            <person name="Wu L."/>
            <person name="Ma J."/>
        </authorList>
    </citation>
    <scope>NUCLEOTIDE SEQUENCE [LARGE SCALE GENOMIC DNA]</scope>
    <source>
        <strain evidence="6">NBRC 108728</strain>
    </source>
</reference>
<dbReference type="EMBL" id="AP027732">
    <property type="protein sequence ID" value="BDZ48396.1"/>
    <property type="molecule type" value="Genomic_DNA"/>
</dbReference>
<dbReference type="Proteomes" id="UP001321486">
    <property type="component" value="Chromosome"/>
</dbReference>
<dbReference type="InterPro" id="IPR033140">
    <property type="entry name" value="Lipase_GDXG_put_SER_AS"/>
</dbReference>
<evidence type="ECO:0000256" key="2">
    <source>
        <dbReference type="ARBA" id="ARBA00022801"/>
    </source>
</evidence>
<proteinExistence type="inferred from homology"/>
<name>A0ABM8GJ29_9MICO</name>
<evidence type="ECO:0000259" key="4">
    <source>
        <dbReference type="Pfam" id="PF07859"/>
    </source>
</evidence>
<protein>
    <recommendedName>
        <fullName evidence="4">Alpha/beta hydrolase fold-3 domain-containing protein</fullName>
    </recommendedName>
</protein>
<sequence length="229" mass="24329">MDPAHYLKILAAEGYTAVSVDYSLGPDAVYPTAVRQLNDALRHLVGNAASLGVDPDRIVLAGDSAGAQLASQLAAPAVNPELAGLLDLKPSLRPEQLRGTLLHCGIYDLRAMSSLHGVAAWGFKHALWASTGTRPWSQTFAGATMSTVDFVTPDFPPAFVSGGNDDPLTWMQSVPFAARLRQVGVATTTLFWAAGHEPALPHEYQFHLDLPDAGVALTATLEFLARVTS</sequence>
<feature type="domain" description="Alpha/beta hydrolase fold-3" evidence="4">
    <location>
        <begin position="13"/>
        <end position="192"/>
    </location>
</feature>